<reference evidence="1 2" key="1">
    <citation type="submission" date="2019-09" db="EMBL/GenBank/DDBJ databases">
        <title>Actinomadura physcomitrii sp. nov., a novel actinomycete isolated from moss [Physcomitrium sphaericum (Ludw) Fuernr].</title>
        <authorList>
            <person name="Zhuang X."/>
            <person name="Liu C."/>
        </authorList>
    </citation>
    <scope>NUCLEOTIDE SEQUENCE [LARGE SCALE GENOMIC DNA]</scope>
    <source>
        <strain evidence="1 2">HMC1</strain>
    </source>
</reference>
<gene>
    <name evidence="1" type="ORF">F8566_25865</name>
</gene>
<comment type="caution">
    <text evidence="1">The sequence shown here is derived from an EMBL/GenBank/DDBJ whole genome shotgun (WGS) entry which is preliminary data.</text>
</comment>
<evidence type="ECO:0000313" key="2">
    <source>
        <dbReference type="Proteomes" id="UP000468735"/>
    </source>
</evidence>
<dbReference type="RefSeq" id="WP_151564303.1">
    <property type="nucleotide sequence ID" value="NZ_WBMT01000012.1"/>
</dbReference>
<dbReference type="AlphaFoldDB" id="A0A6H9YN63"/>
<name>A0A6H9YN63_9ACTN</name>
<protein>
    <submittedName>
        <fullName evidence="1">Uncharacterized protein</fullName>
    </submittedName>
</protein>
<proteinExistence type="predicted"/>
<accession>A0A6H9YN63</accession>
<keyword evidence="2" id="KW-1185">Reference proteome</keyword>
<dbReference type="EMBL" id="WBMT01000012">
    <property type="protein sequence ID" value="KAB2346124.1"/>
    <property type="molecule type" value="Genomic_DNA"/>
</dbReference>
<organism evidence="1 2">
    <name type="scientific">Actinomadura rudentiformis</name>
    <dbReference type="NCBI Taxonomy" id="359158"/>
    <lineage>
        <taxon>Bacteria</taxon>
        <taxon>Bacillati</taxon>
        <taxon>Actinomycetota</taxon>
        <taxon>Actinomycetes</taxon>
        <taxon>Streptosporangiales</taxon>
        <taxon>Thermomonosporaceae</taxon>
        <taxon>Actinomadura</taxon>
    </lineage>
</organism>
<dbReference type="Proteomes" id="UP000468735">
    <property type="component" value="Unassembled WGS sequence"/>
</dbReference>
<sequence>MQTERAGHTRDHVPFLCPQGHRLEAGRVIVGWSPCTCPPCAGQGRGLRGHRTYLCLTCKDEHVTTMCYLPYHVPSKGSDYRWP</sequence>
<dbReference type="OrthoDB" id="3479673at2"/>
<evidence type="ECO:0000313" key="1">
    <source>
        <dbReference type="EMBL" id="KAB2346124.1"/>
    </source>
</evidence>